<evidence type="ECO:0000313" key="2">
    <source>
        <dbReference type="EMBL" id="XCM84444.1"/>
    </source>
</evidence>
<sequence>MRVLVLSGSFRKGSLNSQLAVLTARLMSDNGATAEFANLRDFDMPSYDGDIEAAQGQPDNSVALRDRLRAAHAFVIASPEYNASVPGVVKNAIDWLSRFRPQPFKDKHALLVSASPSMVGGNRGLWALRVPLEHLGTRVYPDMFSLATAHQAFADSGDLIDAGLQERLDSTVKAFLSLVAADTHYPALQRCWYEFLGDQTSAPVTQRAEE</sequence>
<dbReference type="KEGG" id="kcm:ABWK59_36045"/>
<dbReference type="Gene3D" id="3.40.50.360">
    <property type="match status" value="1"/>
</dbReference>
<name>A0AAU8K861_9ACTN</name>
<dbReference type="InterPro" id="IPR029039">
    <property type="entry name" value="Flavoprotein-like_sf"/>
</dbReference>
<dbReference type="GO" id="GO:0010181">
    <property type="term" value="F:FMN binding"/>
    <property type="evidence" value="ECO:0007669"/>
    <property type="project" value="TreeGrafter"/>
</dbReference>
<keyword evidence="2" id="KW-0560">Oxidoreductase</keyword>
<dbReference type="GO" id="GO:0005829">
    <property type="term" value="C:cytosol"/>
    <property type="evidence" value="ECO:0007669"/>
    <property type="project" value="TreeGrafter"/>
</dbReference>
<evidence type="ECO:0000259" key="1">
    <source>
        <dbReference type="Pfam" id="PF03358"/>
    </source>
</evidence>
<dbReference type="PANTHER" id="PTHR30543:SF21">
    <property type="entry name" value="NAD(P)H-DEPENDENT FMN REDUCTASE LOT6"/>
    <property type="match status" value="1"/>
</dbReference>
<accession>A0AAU8K861</accession>
<dbReference type="InterPro" id="IPR005025">
    <property type="entry name" value="FMN_Rdtase-like_dom"/>
</dbReference>
<dbReference type="EMBL" id="CP159873">
    <property type="protein sequence ID" value="XCM84444.1"/>
    <property type="molecule type" value="Genomic_DNA"/>
</dbReference>
<dbReference type="PANTHER" id="PTHR30543">
    <property type="entry name" value="CHROMATE REDUCTASE"/>
    <property type="match status" value="1"/>
</dbReference>
<geneLocation type="plasmid" evidence="2">
    <name>punmamed1</name>
</geneLocation>
<reference evidence="2" key="1">
    <citation type="submission" date="2024-06" db="EMBL/GenBank/DDBJ databases">
        <title>The genome sequences of Kitasatospora sp. strain HUAS MG31.</title>
        <authorList>
            <person name="Mo P."/>
        </authorList>
    </citation>
    <scope>NUCLEOTIDE SEQUENCE</scope>
    <source>
        <strain evidence="2">HUAS MG31</strain>
        <plasmid evidence="2">punmamed1</plasmid>
    </source>
</reference>
<gene>
    <name evidence="2" type="ORF">ABWK59_36045</name>
</gene>
<dbReference type="Pfam" id="PF03358">
    <property type="entry name" value="FMN_red"/>
    <property type="match status" value="1"/>
</dbReference>
<dbReference type="EC" id="1.-.-.-" evidence="2"/>
<dbReference type="GO" id="GO:0016491">
    <property type="term" value="F:oxidoreductase activity"/>
    <property type="evidence" value="ECO:0007669"/>
    <property type="project" value="UniProtKB-KW"/>
</dbReference>
<dbReference type="RefSeq" id="WP_354645378.1">
    <property type="nucleotide sequence ID" value="NZ_CP159873.1"/>
</dbReference>
<organism evidence="2">
    <name type="scientific">Kitasatospora camelliae</name>
    <dbReference type="NCBI Taxonomy" id="3156397"/>
    <lineage>
        <taxon>Bacteria</taxon>
        <taxon>Bacillati</taxon>
        <taxon>Actinomycetota</taxon>
        <taxon>Actinomycetes</taxon>
        <taxon>Kitasatosporales</taxon>
        <taxon>Streptomycetaceae</taxon>
        <taxon>Kitasatospora</taxon>
    </lineage>
</organism>
<dbReference type="AlphaFoldDB" id="A0AAU8K861"/>
<dbReference type="SUPFAM" id="SSF52218">
    <property type="entry name" value="Flavoproteins"/>
    <property type="match status" value="1"/>
</dbReference>
<feature type="domain" description="NADPH-dependent FMN reductase-like" evidence="1">
    <location>
        <begin position="1"/>
        <end position="150"/>
    </location>
</feature>
<protein>
    <submittedName>
        <fullName evidence="2">NAD(P)H-dependent oxidoreductase</fullName>
        <ecNumber evidence="2">1.-.-.-</ecNumber>
    </submittedName>
</protein>
<proteinExistence type="predicted"/>
<dbReference type="InterPro" id="IPR050712">
    <property type="entry name" value="NAD(P)H-dep_reductase"/>
</dbReference>
<keyword evidence="2" id="KW-0614">Plasmid</keyword>